<reference evidence="4 5" key="1">
    <citation type="submission" date="2018-06" db="EMBL/GenBank/DDBJ databases">
        <authorList>
            <consortium name="Pathogen Informatics"/>
            <person name="Doyle S."/>
        </authorList>
    </citation>
    <scope>NUCLEOTIDE SEQUENCE [LARGE SCALE GENOMIC DNA]</scope>
    <source>
        <strain evidence="4 5">NCTC13184</strain>
    </source>
</reference>
<dbReference type="GO" id="GO:0051701">
    <property type="term" value="P:biological process involved in interaction with host"/>
    <property type="evidence" value="ECO:0007669"/>
    <property type="project" value="TreeGrafter"/>
</dbReference>
<evidence type="ECO:0000256" key="1">
    <source>
        <dbReference type="SAM" id="Phobius"/>
    </source>
</evidence>
<keyword evidence="1" id="KW-0472">Membrane</keyword>
<sequence>MNHSIRLTLGLAKLTVVAALAALLFVIVINAIKNPIDTASGRYTADFTDVSGLHVDGDVRTRGVLVGKVKDIRRLRRAGRNVAEVAITLTKPYRLTENTVLSVKYQNLTGIRYVDLSVPGEPGKPVTHLPSEKTRPSFDITKLFNGLQPVLTTMSTDEINAFTRNAIALLQGDGGGLAPMLDSARKLTDYARDREQVISTLTANLIRLATTMGGKSPDLIEFLQSLSYPISQAMTVLPLFGKTDQLGPGFTRPIDNMLIDLGLSPELDIDKTVAGAFSSVSAAASTLRLLPAAFAGLQLPTLHSNPGAMSCSHGIAQLPTDVKVLLDGSEVVICKPH</sequence>
<evidence type="ECO:0000313" key="4">
    <source>
        <dbReference type="EMBL" id="SUA45091.1"/>
    </source>
</evidence>
<accession>A0A378WXA6</accession>
<evidence type="ECO:0000313" key="5">
    <source>
        <dbReference type="Proteomes" id="UP000255082"/>
    </source>
</evidence>
<dbReference type="Pfam" id="PF11887">
    <property type="entry name" value="Mce4_CUP1"/>
    <property type="match status" value="1"/>
</dbReference>
<evidence type="ECO:0000259" key="2">
    <source>
        <dbReference type="Pfam" id="PF02470"/>
    </source>
</evidence>
<dbReference type="EMBL" id="UGRU01000001">
    <property type="protein sequence ID" value="SUA45091.1"/>
    <property type="molecule type" value="Genomic_DNA"/>
</dbReference>
<dbReference type="GO" id="GO:0005576">
    <property type="term" value="C:extracellular region"/>
    <property type="evidence" value="ECO:0007669"/>
    <property type="project" value="TreeGrafter"/>
</dbReference>
<name>A0A378WXA6_9NOCA</name>
<dbReference type="InterPro" id="IPR003399">
    <property type="entry name" value="Mce/MlaD"/>
</dbReference>
<dbReference type="RefSeq" id="WP_062964280.1">
    <property type="nucleotide sequence ID" value="NZ_JAJFOE010000001.1"/>
</dbReference>
<dbReference type="AlphaFoldDB" id="A0A378WXA6"/>
<organism evidence="4 5">
    <name type="scientific">Nocardia africana</name>
    <dbReference type="NCBI Taxonomy" id="134964"/>
    <lineage>
        <taxon>Bacteria</taxon>
        <taxon>Bacillati</taxon>
        <taxon>Actinomycetota</taxon>
        <taxon>Actinomycetes</taxon>
        <taxon>Mycobacteriales</taxon>
        <taxon>Nocardiaceae</taxon>
        <taxon>Nocardia</taxon>
    </lineage>
</organism>
<keyword evidence="1" id="KW-1133">Transmembrane helix</keyword>
<dbReference type="Proteomes" id="UP000255082">
    <property type="component" value="Unassembled WGS sequence"/>
</dbReference>
<evidence type="ECO:0000259" key="3">
    <source>
        <dbReference type="Pfam" id="PF11887"/>
    </source>
</evidence>
<feature type="transmembrane region" description="Helical" evidence="1">
    <location>
        <begin position="12"/>
        <end position="32"/>
    </location>
</feature>
<keyword evidence="1" id="KW-0812">Transmembrane</keyword>
<dbReference type="PANTHER" id="PTHR33371:SF17">
    <property type="entry name" value="MCE-FAMILY PROTEIN MCE1B"/>
    <property type="match status" value="1"/>
</dbReference>
<dbReference type="PANTHER" id="PTHR33371">
    <property type="entry name" value="INTERMEMBRANE PHOSPHOLIPID TRANSPORT SYSTEM BINDING PROTEIN MLAD-RELATED"/>
    <property type="match status" value="1"/>
</dbReference>
<dbReference type="InterPro" id="IPR052336">
    <property type="entry name" value="MlaD_Phospholipid_Transporter"/>
</dbReference>
<feature type="domain" description="Mammalian cell entry C-terminal" evidence="3">
    <location>
        <begin position="127"/>
        <end position="227"/>
    </location>
</feature>
<dbReference type="Pfam" id="PF02470">
    <property type="entry name" value="MlaD"/>
    <property type="match status" value="1"/>
</dbReference>
<protein>
    <submittedName>
        <fullName evidence="4">Virulence factor Mce family protein</fullName>
    </submittedName>
</protein>
<gene>
    <name evidence="4" type="ORF">NCTC13184_03613</name>
</gene>
<dbReference type="InterPro" id="IPR024516">
    <property type="entry name" value="Mce_C"/>
</dbReference>
<dbReference type="OrthoDB" id="338143at2"/>
<proteinExistence type="predicted"/>
<feature type="domain" description="Mce/MlaD" evidence="2">
    <location>
        <begin position="42"/>
        <end position="117"/>
    </location>
</feature>